<gene>
    <name evidence="1" type="ORF">JJB74_03315</name>
</gene>
<accession>A0A934SN70</accession>
<comment type="caution">
    <text evidence="1">The sequence shown here is derived from an EMBL/GenBank/DDBJ whole genome shotgun (WGS) entry which is preliminary data.</text>
</comment>
<dbReference type="EMBL" id="JAEPBG010000001">
    <property type="protein sequence ID" value="MBK4733636.1"/>
    <property type="molecule type" value="Genomic_DNA"/>
</dbReference>
<dbReference type="RefSeq" id="WP_200590372.1">
    <property type="nucleotide sequence ID" value="NZ_JAEPBG010000001.1"/>
</dbReference>
<protein>
    <submittedName>
        <fullName evidence="1">Uncharacterized protein</fullName>
    </submittedName>
</protein>
<sequence>MSTPCKAFYKTKLLFWSALESNDDNNSSRETLIALTRNADRTEIFDIIPVVLSSCDYYCDDESDREDEFPLDEKKSAKEKLAIQLIPACFDLCNILEPALSARMLMASLEMLLVGGQGDYGYHPDLSDVPYSRSRFS</sequence>
<reference evidence="1" key="1">
    <citation type="submission" date="2021-01" db="EMBL/GenBank/DDBJ databases">
        <title>Genome sequence of strain Noviherbaspirillum sp. DKR-6.</title>
        <authorList>
            <person name="Chaudhary D.K."/>
        </authorList>
    </citation>
    <scope>NUCLEOTIDE SEQUENCE</scope>
    <source>
        <strain evidence="1">DKR-6</strain>
    </source>
</reference>
<dbReference type="Proteomes" id="UP000622890">
    <property type="component" value="Unassembled WGS sequence"/>
</dbReference>
<evidence type="ECO:0000313" key="1">
    <source>
        <dbReference type="EMBL" id="MBK4733636.1"/>
    </source>
</evidence>
<dbReference type="AlphaFoldDB" id="A0A934SN70"/>
<organism evidence="1 2">
    <name type="scientific">Noviherbaspirillum pedocola</name>
    <dbReference type="NCBI Taxonomy" id="2801341"/>
    <lineage>
        <taxon>Bacteria</taxon>
        <taxon>Pseudomonadati</taxon>
        <taxon>Pseudomonadota</taxon>
        <taxon>Betaproteobacteria</taxon>
        <taxon>Burkholderiales</taxon>
        <taxon>Oxalobacteraceae</taxon>
        <taxon>Noviherbaspirillum</taxon>
    </lineage>
</organism>
<name>A0A934SN70_9BURK</name>
<proteinExistence type="predicted"/>
<evidence type="ECO:0000313" key="2">
    <source>
        <dbReference type="Proteomes" id="UP000622890"/>
    </source>
</evidence>
<keyword evidence="2" id="KW-1185">Reference proteome</keyword>